<dbReference type="Proteomes" id="UP001431429">
    <property type="component" value="Unassembled WGS sequence"/>
</dbReference>
<dbReference type="Gene3D" id="2.30.30.40">
    <property type="entry name" value="SH3 Domains"/>
    <property type="match status" value="1"/>
</dbReference>
<protein>
    <submittedName>
        <fullName evidence="2">SH3 domain-containing protein</fullName>
    </submittedName>
</protein>
<gene>
    <name evidence="2" type="ORF">NBG84_11035</name>
</gene>
<organism evidence="2 3">
    <name type="scientific">Streptomyces albipurpureus</name>
    <dbReference type="NCBI Taxonomy" id="2897419"/>
    <lineage>
        <taxon>Bacteria</taxon>
        <taxon>Bacillati</taxon>
        <taxon>Actinomycetota</taxon>
        <taxon>Actinomycetes</taxon>
        <taxon>Kitasatosporales</taxon>
        <taxon>Streptomycetaceae</taxon>
        <taxon>Streptomyces</taxon>
    </lineage>
</organism>
<sequence>MNVPLRRAIAVGASTALLAMGAVALAPSASAAGASSCTYNLTDHNAVVDGAGINYRTGPATSHRPRGMLYDGDDLRVYCGKGVWYYSKLIVRSGGGLPKGTYGWIRKDMLLELV</sequence>
<evidence type="ECO:0000256" key="1">
    <source>
        <dbReference type="SAM" id="SignalP"/>
    </source>
</evidence>
<reference evidence="2" key="1">
    <citation type="submission" date="2022-06" db="EMBL/GenBank/DDBJ databases">
        <title>Genome public.</title>
        <authorList>
            <person name="Sun Q."/>
        </authorList>
    </citation>
    <scope>NUCLEOTIDE SEQUENCE</scope>
    <source>
        <strain evidence="2">CWNU-1</strain>
    </source>
</reference>
<evidence type="ECO:0000313" key="3">
    <source>
        <dbReference type="Proteomes" id="UP001431429"/>
    </source>
</evidence>
<name>A0ABT0UJJ4_9ACTN</name>
<feature type="signal peptide" evidence="1">
    <location>
        <begin position="1"/>
        <end position="31"/>
    </location>
</feature>
<feature type="chain" id="PRO_5045484169" evidence="1">
    <location>
        <begin position="32"/>
        <end position="114"/>
    </location>
</feature>
<dbReference type="EMBL" id="JAMQAW010000008">
    <property type="protein sequence ID" value="MCM2388819.1"/>
    <property type="molecule type" value="Genomic_DNA"/>
</dbReference>
<proteinExistence type="predicted"/>
<keyword evidence="3" id="KW-1185">Reference proteome</keyword>
<comment type="caution">
    <text evidence="2">The sequence shown here is derived from an EMBL/GenBank/DDBJ whole genome shotgun (WGS) entry which is preliminary data.</text>
</comment>
<keyword evidence="1" id="KW-0732">Signal</keyword>
<evidence type="ECO:0000313" key="2">
    <source>
        <dbReference type="EMBL" id="MCM2388819.1"/>
    </source>
</evidence>
<dbReference type="RefSeq" id="WP_250919144.1">
    <property type="nucleotide sequence ID" value="NZ_JAMQAW010000008.1"/>
</dbReference>
<accession>A0ABT0UJJ4</accession>